<gene>
    <name evidence="2" type="primary">LOC101872809</name>
</gene>
<dbReference type="PANTHER" id="PTHR16151">
    <property type="entry name" value="HAUS AUGMIN-LIKE COMPLEX SUBUNIT 6"/>
    <property type="match status" value="1"/>
</dbReference>
<evidence type="ECO:0000313" key="2">
    <source>
        <dbReference type="Ensembl" id="ENSMUNP00000017586.2"/>
    </source>
</evidence>
<keyword evidence="3" id="KW-1185">Reference proteome</keyword>
<dbReference type="PANTHER" id="PTHR16151:SF2">
    <property type="entry name" value="HAUS AUGMIN-LIKE COMPLEX SUBUNIT 6"/>
    <property type="match status" value="1"/>
</dbReference>
<feature type="compositionally biased region" description="Low complexity" evidence="1">
    <location>
        <begin position="790"/>
        <end position="806"/>
    </location>
</feature>
<feature type="region of interest" description="Disordered" evidence="1">
    <location>
        <begin position="959"/>
        <end position="983"/>
    </location>
</feature>
<feature type="region of interest" description="Disordered" evidence="1">
    <location>
        <begin position="588"/>
        <end position="612"/>
    </location>
</feature>
<dbReference type="InterPro" id="IPR026797">
    <property type="entry name" value="HAUS_6"/>
</dbReference>
<dbReference type="AlphaFoldDB" id="A0A8C6JQY2"/>
<accession>A0A8C6JQY2</accession>
<organism evidence="2 3">
    <name type="scientific">Melopsittacus undulatus</name>
    <name type="common">Budgerigar</name>
    <name type="synonym">Psittacus undulatus</name>
    <dbReference type="NCBI Taxonomy" id="13146"/>
    <lineage>
        <taxon>Eukaryota</taxon>
        <taxon>Metazoa</taxon>
        <taxon>Chordata</taxon>
        <taxon>Craniata</taxon>
        <taxon>Vertebrata</taxon>
        <taxon>Euteleostomi</taxon>
        <taxon>Archelosauria</taxon>
        <taxon>Archosauria</taxon>
        <taxon>Dinosauria</taxon>
        <taxon>Saurischia</taxon>
        <taxon>Theropoda</taxon>
        <taxon>Coelurosauria</taxon>
        <taxon>Aves</taxon>
        <taxon>Neognathae</taxon>
        <taxon>Neoaves</taxon>
        <taxon>Telluraves</taxon>
        <taxon>Australaves</taxon>
        <taxon>Psittaciformes</taxon>
        <taxon>Psittaculidae</taxon>
        <taxon>Melopsittacus</taxon>
    </lineage>
</organism>
<reference evidence="2" key="2">
    <citation type="submission" date="2025-08" db="UniProtKB">
        <authorList>
            <consortium name="Ensembl"/>
        </authorList>
    </citation>
    <scope>IDENTIFICATION</scope>
</reference>
<reference evidence="2" key="1">
    <citation type="submission" date="2020-03" db="EMBL/GenBank/DDBJ databases">
        <title>Melopsittacus undulatus (budgerigar) genome, bMelUnd1, maternal haplotype with Z.</title>
        <authorList>
            <person name="Gedman G."/>
            <person name="Mountcastle J."/>
            <person name="Haase B."/>
            <person name="Formenti G."/>
            <person name="Wright T."/>
            <person name="Apodaca J."/>
            <person name="Pelan S."/>
            <person name="Chow W."/>
            <person name="Rhie A."/>
            <person name="Howe K."/>
            <person name="Fedrigo O."/>
            <person name="Jarvis E.D."/>
        </authorList>
    </citation>
    <scope>NUCLEOTIDE SEQUENCE [LARGE SCALE GENOMIC DNA]</scope>
</reference>
<dbReference type="Ensembl" id="ENSMUNT00000020214.2">
    <property type="protein sequence ID" value="ENSMUNP00000017586.2"/>
    <property type="gene ID" value="ENSMUNG00000013507.2"/>
</dbReference>
<dbReference type="Pfam" id="PF14661">
    <property type="entry name" value="HAUS6_N"/>
    <property type="match status" value="1"/>
</dbReference>
<proteinExistence type="predicted"/>
<name>A0A8C6JQY2_MELUD</name>
<dbReference type="GO" id="GO:1990498">
    <property type="term" value="C:mitotic spindle microtubule"/>
    <property type="evidence" value="ECO:0007669"/>
    <property type="project" value="TreeGrafter"/>
</dbReference>
<sequence length="983" mass="110473">MMAECCPSGQPGSRQPQPQPQPQRVVLPDAPGSMESRWKKHHLWLYVLALGFEPETIGASSLLGTKIFSVPNIEALHVIATFLFEKLDPARAAEAFRNCGSADLYFMKQCFIWLKDIEKKHQGCLQHVTASSLTSPGGSKFIRVFYSFTKHVLVEDMKKNSVGTDELIAKAVNLRSRNIHMAKARCRVAYNKLLQIFLKEHFIIQEYQKKAWLLVKEKARIKSEYTVLQTQYWKMKQNTENKNDKTERIQKVRSMWTLIQGILTSLKKEKEVVDSILDVLEDGIILDGTKVVVHVPQFLSYRVENDVYQCFVGNAYEAESLNFLAVIQLLNEALRSLRDEHFQFELEKCLSVVEKKHMCHKSLQRLKVRRLEIEQHHRVSSESISREQEDWKMKWKSLLGLCSFYFILNQDQELTAVHHSSRAAEEDQGFCQHLLSVSDVLDSIPEESCEKDDGALETMMDKPTPPCFSSAALEMAKASEYRELLAEQVAEAVVSGSTPNGERKGMALDDLTLSLSFDPFITRKQIPRTPENLLTEVRSWRKAITTEDSSDIKLNLPEVTIEEGPVDTYVYKKIAGSRLTCFDPASSVPDFDPAPSESKSQLSSTEFRPQKQMRISHIESPVSEASGIQESERTEAQGLKNTVLNNSSVDDLEEHTSQYVKSIVSTTDICSENTCGTNVLPSDRFQGSLVGGILHWNVSSLLNSLSDETARLGILGETFEGCLEKVLSNTDANQSAIFESSFDVMDSQYVTGGSKNEGIERSKLDIQCLFNLHKAPEKMPSTSEKELHQLLSEGESVSSVSSPSLAPEERDEFSGPQELFFLDEEFTKTPSPKSLNEIKYSLSSLLESFQHLGEMASTAHEIPLDLKHKLKDVLDSIPEESCEKDDGALETMMDKPTPPCFSSAALEMAKASEYRELLAEQVAEAVVSGSTPNGERKGMALDDLTLSLSFDPFITRKQIPRTPENLHKDHLDEKQAVKEPSSK</sequence>
<dbReference type="GO" id="GO:0070652">
    <property type="term" value="C:HAUS complex"/>
    <property type="evidence" value="ECO:0007669"/>
    <property type="project" value="InterPro"/>
</dbReference>
<feature type="compositionally biased region" description="Basic and acidic residues" evidence="1">
    <location>
        <begin position="964"/>
        <end position="983"/>
    </location>
</feature>
<reference evidence="2" key="3">
    <citation type="submission" date="2025-09" db="UniProtKB">
        <authorList>
            <consortium name="Ensembl"/>
        </authorList>
    </citation>
    <scope>IDENTIFICATION</scope>
</reference>
<dbReference type="GO" id="GO:0008017">
    <property type="term" value="F:microtubule binding"/>
    <property type="evidence" value="ECO:0007669"/>
    <property type="project" value="TreeGrafter"/>
</dbReference>
<dbReference type="GO" id="GO:0051225">
    <property type="term" value="P:spindle assembly"/>
    <property type="evidence" value="ECO:0007669"/>
    <property type="project" value="InterPro"/>
</dbReference>
<protein>
    <submittedName>
        <fullName evidence="2">Uncharacterized protein</fullName>
    </submittedName>
</protein>
<feature type="region of interest" description="Disordered" evidence="1">
    <location>
        <begin position="1"/>
        <end position="33"/>
    </location>
</feature>
<feature type="compositionally biased region" description="Low complexity" evidence="1">
    <location>
        <begin position="7"/>
        <end position="16"/>
    </location>
</feature>
<dbReference type="InterPro" id="IPR028163">
    <property type="entry name" value="HAUS_6_N"/>
</dbReference>
<evidence type="ECO:0000256" key="1">
    <source>
        <dbReference type="SAM" id="MobiDB-lite"/>
    </source>
</evidence>
<feature type="region of interest" description="Disordered" evidence="1">
    <location>
        <begin position="779"/>
        <end position="810"/>
    </location>
</feature>
<evidence type="ECO:0000313" key="3">
    <source>
        <dbReference type="Proteomes" id="UP000694405"/>
    </source>
</evidence>
<accession>A0A8V5HBA7</accession>
<dbReference type="Proteomes" id="UP000694405">
    <property type="component" value="Chromosome Z"/>
</dbReference>
<feature type="compositionally biased region" description="Polar residues" evidence="1">
    <location>
        <begin position="597"/>
        <end position="607"/>
    </location>
</feature>